<proteinExistence type="predicted"/>
<dbReference type="PANTHER" id="PTHR45749:SF28">
    <property type="entry name" value="ZINC FINGER MYM-TYPE PROTEIN 1-LIKE-RELATED"/>
    <property type="match status" value="1"/>
</dbReference>
<sequence>MEPPKVYSVQNLLKAPLSFDEKLLVKKGGRPIPDLQISSTSASKTRTYRRVFNRNIYEKYEWMCGCSVTNKLFCFMCLIFKEEVSAWNTKGLDDLKHMAERAKKHENSVSHMNACMDFSLLGKGNIREQLGSAYLRDKIKHNENVEKNRHILRRLIMCIKFCGAFELALRRLDETLTSDNPGIYVGLVNFASELDAVLAANMEGSQVFKGASKTIKNELLDAMLHVYKQEVLKEIQSANFIALEADETTDTSNPQQMVVIIRYVLNGQICERFWSFFKPGGHNADVVANTLLNELETILNLNYPASHNNTSVNKNKLIAQTYDGASVMSGKINGVQAIIKRTFLHAHYIHSYAHQFNLIIERAAQCNKNVKVFFANLQSFSRFFSRTPKRTAIVDEIVQHAPTRGNFKSRTVNALFEHQHSFREWLDKIIDEDGTDSVTISEASGLLNHLNCPDFLYWLKIFHFIMPHAEILFNHIEIRGIESAQMQAAVEEFQEQIMLIRKAIVNINHERINEEPTMKRQKLTAGEDRADIAREVCDTILSQIVDRFDFKDHLSAAKLFDSKKFKTYRRSFPQRHFDETVKSYPMLDSVKLKSELSALYARDNMCDVSGLLPFLVFITDNDLKKVMTETYKLLDIICTTPMPTTECERCPSTLKRIKTFLNNVTISEDRLNALAVLSIEKKFVQSIPDFDNKVIEVFSRLNNRRMDFMYKK</sequence>
<reference evidence="1" key="1">
    <citation type="journal article" date="2016" name="Sci. Rep.">
        <title>Molecular characterization of firefly nuptial gifts: a multi-omics approach sheds light on postcopulatory sexual selection.</title>
        <authorList>
            <person name="Al-Wathiqui N."/>
            <person name="Fallon T.R."/>
            <person name="South A."/>
            <person name="Weng J.K."/>
            <person name="Lewis S.M."/>
        </authorList>
    </citation>
    <scope>NUCLEOTIDE SEQUENCE</scope>
</reference>
<evidence type="ECO:0000313" key="1">
    <source>
        <dbReference type="EMBL" id="JAV71918.1"/>
    </source>
</evidence>
<dbReference type="AlphaFoldDB" id="A0A1Y1LGD4"/>
<dbReference type="EMBL" id="GEZM01058082">
    <property type="protein sequence ID" value="JAV71918.1"/>
    <property type="molecule type" value="Transcribed_RNA"/>
</dbReference>
<organism evidence="1">
    <name type="scientific">Photinus pyralis</name>
    <name type="common">Common eastern firefly</name>
    <name type="synonym">Lampyris pyralis</name>
    <dbReference type="NCBI Taxonomy" id="7054"/>
    <lineage>
        <taxon>Eukaryota</taxon>
        <taxon>Metazoa</taxon>
        <taxon>Ecdysozoa</taxon>
        <taxon>Arthropoda</taxon>
        <taxon>Hexapoda</taxon>
        <taxon>Insecta</taxon>
        <taxon>Pterygota</taxon>
        <taxon>Neoptera</taxon>
        <taxon>Endopterygota</taxon>
        <taxon>Coleoptera</taxon>
        <taxon>Polyphaga</taxon>
        <taxon>Elateriformia</taxon>
        <taxon>Elateroidea</taxon>
        <taxon>Lampyridae</taxon>
        <taxon>Lampyrinae</taxon>
        <taxon>Photinus</taxon>
    </lineage>
</organism>
<name>A0A1Y1LGD4_PHOPY</name>
<dbReference type="SUPFAM" id="SSF53098">
    <property type="entry name" value="Ribonuclease H-like"/>
    <property type="match status" value="1"/>
</dbReference>
<dbReference type="PANTHER" id="PTHR45749">
    <property type="match status" value="1"/>
</dbReference>
<accession>A0A1Y1LGD4</accession>
<dbReference type="InterPro" id="IPR012337">
    <property type="entry name" value="RNaseH-like_sf"/>
</dbReference>
<protein>
    <submittedName>
        <fullName evidence="1">Uncharacterized protein</fullName>
    </submittedName>
</protein>